<feature type="compositionally biased region" description="Polar residues" evidence="1">
    <location>
        <begin position="9"/>
        <end position="24"/>
    </location>
</feature>
<dbReference type="GO" id="GO:0016747">
    <property type="term" value="F:acyltransferase activity, transferring groups other than amino-acyl groups"/>
    <property type="evidence" value="ECO:0007669"/>
    <property type="project" value="InterPro"/>
</dbReference>
<feature type="compositionally biased region" description="Basic residues" evidence="1">
    <location>
        <begin position="249"/>
        <end position="258"/>
    </location>
</feature>
<keyword evidence="5" id="KW-1185">Reference proteome</keyword>
<sequence>MDPTEDQSDTLTTQPEDQNDATTTEPEDPLADIPELHTYVATDQEERTAALRLVADSIAQMRQAANNSLIFNPLNMAILVAVFAVVARFMIGRGHEPFIVGTTCTGILCIELVLIRNLTQEYLSAAEEINWAWLGDADLIVTKFGDEIIGTAVVNWVSGESRQKRKKAWRGEIRSWTVRLRYRGKGVGTALLEQAIKESKSKGAEGIDFADYHANSKRVTPKFYSGKFDKADRRARAKLQDMLETSPTKTRRKRGGSS</sequence>
<evidence type="ECO:0000313" key="5">
    <source>
        <dbReference type="Proteomes" id="UP001271007"/>
    </source>
</evidence>
<dbReference type="AlphaFoldDB" id="A0AAJ0G7S3"/>
<keyword evidence="2" id="KW-0472">Membrane</keyword>
<evidence type="ECO:0000313" key="4">
    <source>
        <dbReference type="EMBL" id="KAK3047022.1"/>
    </source>
</evidence>
<organism evidence="4 5">
    <name type="scientific">Extremus antarcticus</name>
    <dbReference type="NCBI Taxonomy" id="702011"/>
    <lineage>
        <taxon>Eukaryota</taxon>
        <taxon>Fungi</taxon>
        <taxon>Dikarya</taxon>
        <taxon>Ascomycota</taxon>
        <taxon>Pezizomycotina</taxon>
        <taxon>Dothideomycetes</taxon>
        <taxon>Dothideomycetidae</taxon>
        <taxon>Mycosphaerellales</taxon>
        <taxon>Extremaceae</taxon>
        <taxon>Extremus</taxon>
    </lineage>
</organism>
<reference evidence="4" key="1">
    <citation type="submission" date="2023-04" db="EMBL/GenBank/DDBJ databases">
        <title>Black Yeasts Isolated from many extreme environments.</title>
        <authorList>
            <person name="Coleine C."/>
            <person name="Stajich J.E."/>
            <person name="Selbmann L."/>
        </authorList>
    </citation>
    <scope>NUCLEOTIDE SEQUENCE</scope>
    <source>
        <strain evidence="4">CCFEE 5312</strain>
    </source>
</reference>
<feature type="transmembrane region" description="Helical" evidence="2">
    <location>
        <begin position="69"/>
        <end position="91"/>
    </location>
</feature>
<proteinExistence type="predicted"/>
<keyword evidence="2" id="KW-0812">Transmembrane</keyword>
<evidence type="ECO:0000256" key="1">
    <source>
        <dbReference type="SAM" id="MobiDB-lite"/>
    </source>
</evidence>
<dbReference type="InterPro" id="IPR000182">
    <property type="entry name" value="GNAT_dom"/>
</dbReference>
<feature type="region of interest" description="Disordered" evidence="1">
    <location>
        <begin position="239"/>
        <end position="258"/>
    </location>
</feature>
<dbReference type="CDD" id="cd04301">
    <property type="entry name" value="NAT_SF"/>
    <property type="match status" value="1"/>
</dbReference>
<dbReference type="Pfam" id="PF00583">
    <property type="entry name" value="Acetyltransf_1"/>
    <property type="match status" value="1"/>
</dbReference>
<name>A0AAJ0G7S3_9PEZI</name>
<dbReference type="PROSITE" id="PS51186">
    <property type="entry name" value="GNAT"/>
    <property type="match status" value="1"/>
</dbReference>
<feature type="domain" description="N-acetyltransferase" evidence="3">
    <location>
        <begin position="99"/>
        <end position="252"/>
    </location>
</feature>
<dbReference type="Proteomes" id="UP001271007">
    <property type="component" value="Unassembled WGS sequence"/>
</dbReference>
<dbReference type="InterPro" id="IPR016181">
    <property type="entry name" value="Acyl_CoA_acyltransferase"/>
</dbReference>
<protein>
    <recommendedName>
        <fullName evidence="3">N-acetyltransferase domain-containing protein</fullName>
    </recommendedName>
</protein>
<dbReference type="EMBL" id="JAWDJX010000070">
    <property type="protein sequence ID" value="KAK3047022.1"/>
    <property type="molecule type" value="Genomic_DNA"/>
</dbReference>
<evidence type="ECO:0000256" key="2">
    <source>
        <dbReference type="SAM" id="Phobius"/>
    </source>
</evidence>
<comment type="caution">
    <text evidence="4">The sequence shown here is derived from an EMBL/GenBank/DDBJ whole genome shotgun (WGS) entry which is preliminary data.</text>
</comment>
<dbReference type="SUPFAM" id="SSF55729">
    <property type="entry name" value="Acyl-CoA N-acyltransferases (Nat)"/>
    <property type="match status" value="1"/>
</dbReference>
<evidence type="ECO:0000259" key="3">
    <source>
        <dbReference type="PROSITE" id="PS51186"/>
    </source>
</evidence>
<feature type="region of interest" description="Disordered" evidence="1">
    <location>
        <begin position="1"/>
        <end position="30"/>
    </location>
</feature>
<dbReference type="Gene3D" id="3.40.630.30">
    <property type="match status" value="1"/>
</dbReference>
<accession>A0AAJ0G7S3</accession>
<gene>
    <name evidence="4" type="ORF">LTR09_011536</name>
</gene>
<keyword evidence="2" id="KW-1133">Transmembrane helix</keyword>